<keyword evidence="6 12" id="KW-0479">Metal-binding</keyword>
<dbReference type="PANTHER" id="PTHR10890">
    <property type="entry name" value="CYSTEINYL-TRNA SYNTHETASE"/>
    <property type="match status" value="1"/>
</dbReference>
<feature type="domain" description="Cysteinyl-tRNA synthetase class Ia DALR" evidence="13">
    <location>
        <begin position="351"/>
        <end position="402"/>
    </location>
</feature>
<dbReference type="Gene3D" id="1.20.120.640">
    <property type="entry name" value="Anticodon-binding domain of a subclass of class I aminoacyl-tRNA synthetases"/>
    <property type="match status" value="1"/>
</dbReference>
<feature type="binding site" evidence="12">
    <location>
        <position position="29"/>
    </location>
    <ligand>
        <name>Zn(2+)</name>
        <dbReference type="ChEBI" id="CHEBI:29105"/>
    </ligand>
</feature>
<dbReference type="EMBL" id="MHUM01000015">
    <property type="protein sequence ID" value="OHA76799.1"/>
    <property type="molecule type" value="Genomic_DNA"/>
</dbReference>
<evidence type="ECO:0000256" key="9">
    <source>
        <dbReference type="ARBA" id="ARBA00022840"/>
    </source>
</evidence>
<keyword evidence="9 12" id="KW-0067">ATP-binding</keyword>
<dbReference type="InterPro" id="IPR032678">
    <property type="entry name" value="tRNA-synt_1_cat_dom"/>
</dbReference>
<evidence type="ECO:0000313" key="14">
    <source>
        <dbReference type="EMBL" id="OHA76799.1"/>
    </source>
</evidence>
<evidence type="ECO:0000256" key="11">
    <source>
        <dbReference type="ARBA" id="ARBA00023146"/>
    </source>
</evidence>
<gene>
    <name evidence="12" type="primary">cysS</name>
    <name evidence="14" type="ORF">A3H01_00790</name>
</gene>
<dbReference type="InterPro" id="IPR014729">
    <property type="entry name" value="Rossmann-like_a/b/a_fold"/>
</dbReference>
<feature type="short sequence motif" description="'HIGH' region" evidence="12">
    <location>
        <begin position="31"/>
        <end position="41"/>
    </location>
</feature>
<dbReference type="GO" id="GO:0006423">
    <property type="term" value="P:cysteinyl-tRNA aminoacylation"/>
    <property type="evidence" value="ECO:0007669"/>
    <property type="project" value="UniProtKB-UniRule"/>
</dbReference>
<dbReference type="Pfam" id="PF01406">
    <property type="entry name" value="tRNA-synt_1e"/>
    <property type="match status" value="1"/>
</dbReference>
<dbReference type="InterPro" id="IPR015803">
    <property type="entry name" value="Cys-tRNA-ligase"/>
</dbReference>
<dbReference type="SUPFAM" id="SSF47323">
    <property type="entry name" value="Anticodon-binding domain of a subclass of class I aminoacyl-tRNA synthetases"/>
    <property type="match status" value="1"/>
</dbReference>
<dbReference type="PANTHER" id="PTHR10890:SF3">
    <property type="entry name" value="CYSTEINE--TRNA LIGASE, CYTOPLASMIC"/>
    <property type="match status" value="1"/>
</dbReference>
<evidence type="ECO:0000256" key="1">
    <source>
        <dbReference type="ARBA" id="ARBA00004496"/>
    </source>
</evidence>
<dbReference type="AlphaFoldDB" id="A0A1G2RWK4"/>
<dbReference type="InterPro" id="IPR015273">
    <property type="entry name" value="Cys-tRNA-synt_Ia_DALR"/>
</dbReference>
<feature type="binding site" evidence="12">
    <location>
        <position position="249"/>
    </location>
    <ligand>
        <name>Zn(2+)</name>
        <dbReference type="ChEBI" id="CHEBI:29105"/>
    </ligand>
</feature>
<evidence type="ECO:0000256" key="2">
    <source>
        <dbReference type="ARBA" id="ARBA00005594"/>
    </source>
</evidence>
<dbReference type="Proteomes" id="UP000177853">
    <property type="component" value="Unassembled WGS sequence"/>
</dbReference>
<comment type="similarity">
    <text evidence="2 12">Belongs to the class-I aminoacyl-tRNA synthetase family.</text>
</comment>
<feature type="binding site" evidence="12">
    <location>
        <position position="245"/>
    </location>
    <ligand>
        <name>Zn(2+)</name>
        <dbReference type="ChEBI" id="CHEBI:29105"/>
    </ligand>
</feature>
<comment type="subcellular location">
    <subcellularLocation>
        <location evidence="1 12">Cytoplasm</location>
    </subcellularLocation>
</comment>
<dbReference type="HAMAP" id="MF_00041">
    <property type="entry name" value="Cys_tRNA_synth"/>
    <property type="match status" value="1"/>
</dbReference>
<evidence type="ECO:0000256" key="5">
    <source>
        <dbReference type="ARBA" id="ARBA00022598"/>
    </source>
</evidence>
<evidence type="ECO:0000256" key="6">
    <source>
        <dbReference type="ARBA" id="ARBA00022723"/>
    </source>
</evidence>
<keyword evidence="8 12" id="KW-0862">Zinc</keyword>
<dbReference type="GO" id="GO:0008270">
    <property type="term" value="F:zinc ion binding"/>
    <property type="evidence" value="ECO:0007669"/>
    <property type="project" value="UniProtKB-UniRule"/>
</dbReference>
<comment type="catalytic activity">
    <reaction evidence="12">
        <text>tRNA(Cys) + L-cysteine + ATP = L-cysteinyl-tRNA(Cys) + AMP + diphosphate</text>
        <dbReference type="Rhea" id="RHEA:17773"/>
        <dbReference type="Rhea" id="RHEA-COMP:9661"/>
        <dbReference type="Rhea" id="RHEA-COMP:9679"/>
        <dbReference type="ChEBI" id="CHEBI:30616"/>
        <dbReference type="ChEBI" id="CHEBI:33019"/>
        <dbReference type="ChEBI" id="CHEBI:35235"/>
        <dbReference type="ChEBI" id="CHEBI:78442"/>
        <dbReference type="ChEBI" id="CHEBI:78517"/>
        <dbReference type="ChEBI" id="CHEBI:456215"/>
        <dbReference type="EC" id="6.1.1.16"/>
    </reaction>
</comment>
<dbReference type="GO" id="GO:0005524">
    <property type="term" value="F:ATP binding"/>
    <property type="evidence" value="ECO:0007669"/>
    <property type="project" value="UniProtKB-UniRule"/>
</dbReference>
<feature type="binding site" evidence="12">
    <location>
        <position position="281"/>
    </location>
    <ligand>
        <name>ATP</name>
        <dbReference type="ChEBI" id="CHEBI:30616"/>
    </ligand>
</feature>
<comment type="cofactor">
    <cofactor evidence="12">
        <name>Zn(2+)</name>
        <dbReference type="ChEBI" id="CHEBI:29105"/>
    </cofactor>
    <text evidence="12">Binds 1 zinc ion per subunit.</text>
</comment>
<comment type="caution">
    <text evidence="12">Lacks conserved residue(s) required for the propagation of feature annotation.</text>
</comment>
<proteinExistence type="inferred from homology"/>
<reference evidence="14 15" key="1">
    <citation type="journal article" date="2016" name="Nat. Commun.">
        <title>Thousands of microbial genomes shed light on interconnected biogeochemical processes in an aquifer system.</title>
        <authorList>
            <person name="Anantharaman K."/>
            <person name="Brown C.T."/>
            <person name="Hug L.A."/>
            <person name="Sharon I."/>
            <person name="Castelle C.J."/>
            <person name="Probst A.J."/>
            <person name="Thomas B.C."/>
            <person name="Singh A."/>
            <person name="Wilkins M.J."/>
            <person name="Karaoz U."/>
            <person name="Brodie E.L."/>
            <person name="Williams K.H."/>
            <person name="Hubbard S.S."/>
            <person name="Banfield J.F."/>
        </authorList>
    </citation>
    <scope>NUCLEOTIDE SEQUENCE [LARGE SCALE GENOMIC DNA]</scope>
</reference>
<dbReference type="Gene3D" id="3.40.50.620">
    <property type="entry name" value="HUPs"/>
    <property type="match status" value="1"/>
</dbReference>
<keyword evidence="4 12" id="KW-0963">Cytoplasm</keyword>
<name>A0A1G2RWK4_9BACT</name>
<dbReference type="SUPFAM" id="SSF52374">
    <property type="entry name" value="Nucleotidylyl transferase"/>
    <property type="match status" value="1"/>
</dbReference>
<dbReference type="GO" id="GO:0005829">
    <property type="term" value="C:cytosol"/>
    <property type="evidence" value="ECO:0007669"/>
    <property type="project" value="TreeGrafter"/>
</dbReference>
<comment type="caution">
    <text evidence="14">The sequence shown here is derived from an EMBL/GenBank/DDBJ whole genome shotgun (WGS) entry which is preliminary data.</text>
</comment>
<dbReference type="InterPro" id="IPR009080">
    <property type="entry name" value="tRNAsynth_Ia_anticodon-bd"/>
</dbReference>
<evidence type="ECO:0000256" key="4">
    <source>
        <dbReference type="ARBA" id="ARBA00022490"/>
    </source>
</evidence>
<sequence length="455" mass="52826">MPLQLYNTLSRKKESFKPIKKGFVSIYSCGPTVYGNQHIGNMYAYIQWDVLVRFLKYSGYKTKWVMNITDVGHLTSDQDEGEDKMEKGAKKEGLSVWKIAEKYIEQFLASMDALDIKRPSILCQATKHIKEQIDLIKMIEEKGFAYKTSTGLVFDTSKFKDYAKFAKLNLKKQYAGVRTKIDQEKKQPWDFLLWITNQPNHIMQWDSPWGKGFPGWHIECTTMSVKYLGKKFDIHTGGKEHIPVHHTNEIAQGFGAFGSSNTANYWLHNEWLLFEKTKISKSLGNVILVNNLQEKGFDPLAFRYLAFTAHYKKGLNFTWKGLEASQNAYERINTIIAKEDDKKINKKYLKEFVEAINDDLNTSKALSVLWNLLRDKKAYGKRKTVLEMDKVLGLDLKPEIIVRVIPGYVLDAIKQRERYRQEKKWDLADKIRKEIESNGYTIEDTGKGPMVKRLR</sequence>
<evidence type="ECO:0000256" key="3">
    <source>
        <dbReference type="ARBA" id="ARBA00011245"/>
    </source>
</evidence>
<evidence type="ECO:0000313" key="15">
    <source>
        <dbReference type="Proteomes" id="UP000177853"/>
    </source>
</evidence>
<dbReference type="EC" id="6.1.1.16" evidence="12"/>
<evidence type="ECO:0000256" key="7">
    <source>
        <dbReference type="ARBA" id="ARBA00022741"/>
    </source>
</evidence>
<keyword evidence="5 12" id="KW-0436">Ligase</keyword>
<protein>
    <recommendedName>
        <fullName evidence="12">Cysteine--tRNA ligase</fullName>
        <ecNumber evidence="12">6.1.1.16</ecNumber>
    </recommendedName>
    <alternativeName>
        <fullName evidence="12">Cysteinyl-tRNA synthetase</fullName>
        <shortName evidence="12">CysRS</shortName>
    </alternativeName>
</protein>
<evidence type="ECO:0000256" key="12">
    <source>
        <dbReference type="HAMAP-Rule" id="MF_00041"/>
    </source>
</evidence>
<dbReference type="InterPro" id="IPR024909">
    <property type="entry name" value="Cys-tRNA/MSH_ligase"/>
</dbReference>
<accession>A0A1G2RWK4</accession>
<evidence type="ECO:0000256" key="8">
    <source>
        <dbReference type="ARBA" id="ARBA00022833"/>
    </source>
</evidence>
<dbReference type="GO" id="GO:0004817">
    <property type="term" value="F:cysteine-tRNA ligase activity"/>
    <property type="evidence" value="ECO:0007669"/>
    <property type="project" value="UniProtKB-UniRule"/>
</dbReference>
<keyword evidence="10 12" id="KW-0648">Protein biosynthesis</keyword>
<dbReference type="Pfam" id="PF09190">
    <property type="entry name" value="DALR_2"/>
    <property type="match status" value="1"/>
</dbReference>
<dbReference type="SMART" id="SM00840">
    <property type="entry name" value="DALR_2"/>
    <property type="match status" value="1"/>
</dbReference>
<evidence type="ECO:0000259" key="13">
    <source>
        <dbReference type="SMART" id="SM00840"/>
    </source>
</evidence>
<keyword evidence="11 12" id="KW-0030">Aminoacyl-tRNA synthetase</keyword>
<comment type="subunit">
    <text evidence="3 12">Monomer.</text>
</comment>
<dbReference type="PRINTS" id="PR00983">
    <property type="entry name" value="TRNASYNTHCYS"/>
</dbReference>
<feature type="binding site" evidence="12">
    <location>
        <position position="220"/>
    </location>
    <ligand>
        <name>Zn(2+)</name>
        <dbReference type="ChEBI" id="CHEBI:29105"/>
    </ligand>
</feature>
<evidence type="ECO:0000256" key="10">
    <source>
        <dbReference type="ARBA" id="ARBA00022917"/>
    </source>
</evidence>
<organism evidence="14 15">
    <name type="scientific">Candidatus Wildermuthbacteria bacterium RIFCSPLOWO2_12_FULL_40_9</name>
    <dbReference type="NCBI Taxonomy" id="1802467"/>
    <lineage>
        <taxon>Bacteria</taxon>
        <taxon>Candidatus Wildermuthiibacteriota</taxon>
    </lineage>
</organism>
<dbReference type="NCBIfam" id="TIGR00435">
    <property type="entry name" value="cysS"/>
    <property type="match status" value="1"/>
</dbReference>
<keyword evidence="7 12" id="KW-0547">Nucleotide-binding</keyword>